<comment type="caution">
    <text evidence="1">The sequence shown here is derived from an EMBL/GenBank/DDBJ whole genome shotgun (WGS) entry which is preliminary data.</text>
</comment>
<evidence type="ECO:0000313" key="1">
    <source>
        <dbReference type="EMBL" id="OWZ17157.1"/>
    </source>
</evidence>
<dbReference type="OrthoDB" id="103374at2759"/>
<proteinExistence type="predicted"/>
<protein>
    <recommendedName>
        <fullName evidence="3">Chromo domain-containing protein</fullName>
    </recommendedName>
</protein>
<evidence type="ECO:0000313" key="2">
    <source>
        <dbReference type="Proteomes" id="UP000198211"/>
    </source>
</evidence>
<dbReference type="Proteomes" id="UP000198211">
    <property type="component" value="Unassembled WGS sequence"/>
</dbReference>
<sequence length="204" mass="23412">MLMELQMDTRAWTTLLPVIQANMNHTPVRSPGGLLPLGSLWGSTIVTSGKSRAASKWPPPRELTTEKLHQGASDRKELRRLQELAKQKDELCNFEPCDSVLWFRIDKRLRGNKLLVQWVGPFRVLRVFPHSSIVKHLATGDEYDVHESRLKFYSDSDLNVTAEIRQHVGSQCVVLDVRGILQHRFNDSTQVWELFVSQRGLQDE</sequence>
<accession>A0A225WJH6</accession>
<dbReference type="EMBL" id="NBNE01000802">
    <property type="protein sequence ID" value="OWZ17157.1"/>
    <property type="molecule type" value="Genomic_DNA"/>
</dbReference>
<dbReference type="AlphaFoldDB" id="A0A225WJH6"/>
<evidence type="ECO:0008006" key="3">
    <source>
        <dbReference type="Google" id="ProtNLM"/>
    </source>
</evidence>
<keyword evidence="2" id="KW-1185">Reference proteome</keyword>
<reference evidence="2" key="1">
    <citation type="submission" date="2017-03" db="EMBL/GenBank/DDBJ databases">
        <title>Phytopthora megakarya and P. palmivora, two closely related causual agents of cacao black pod achieved similar genome size and gene model numbers by different mechanisms.</title>
        <authorList>
            <person name="Ali S."/>
            <person name="Shao J."/>
            <person name="Larry D.J."/>
            <person name="Kronmiller B."/>
            <person name="Shen D."/>
            <person name="Strem M.D."/>
            <person name="Melnick R.L."/>
            <person name="Guiltinan M.J."/>
            <person name="Tyler B.M."/>
            <person name="Meinhardt L.W."/>
            <person name="Bailey B.A."/>
        </authorList>
    </citation>
    <scope>NUCLEOTIDE SEQUENCE [LARGE SCALE GENOMIC DNA]</scope>
    <source>
        <strain evidence="2">zdho120</strain>
    </source>
</reference>
<organism evidence="1 2">
    <name type="scientific">Phytophthora megakarya</name>
    <dbReference type="NCBI Taxonomy" id="4795"/>
    <lineage>
        <taxon>Eukaryota</taxon>
        <taxon>Sar</taxon>
        <taxon>Stramenopiles</taxon>
        <taxon>Oomycota</taxon>
        <taxon>Peronosporomycetes</taxon>
        <taxon>Peronosporales</taxon>
        <taxon>Peronosporaceae</taxon>
        <taxon>Phytophthora</taxon>
    </lineage>
</organism>
<gene>
    <name evidence="1" type="ORF">PHMEG_0008934</name>
</gene>
<name>A0A225WJH6_9STRA</name>